<feature type="coiled-coil region" evidence="1">
    <location>
        <begin position="297"/>
        <end position="324"/>
    </location>
</feature>
<feature type="region of interest" description="Disordered" evidence="2">
    <location>
        <begin position="813"/>
        <end position="855"/>
    </location>
</feature>
<feature type="compositionally biased region" description="Basic and acidic residues" evidence="2">
    <location>
        <begin position="838"/>
        <end position="852"/>
    </location>
</feature>
<keyword evidence="1" id="KW-0175">Coiled coil</keyword>
<feature type="coiled-coil region" evidence="1">
    <location>
        <begin position="530"/>
        <end position="564"/>
    </location>
</feature>
<evidence type="ECO:0000313" key="3">
    <source>
        <dbReference type="EMBL" id="EAR99430.2"/>
    </source>
</evidence>
<reference evidence="4" key="1">
    <citation type="journal article" date="2006" name="PLoS Biol.">
        <title>Macronuclear genome sequence of the ciliate Tetrahymena thermophila, a model eukaryote.</title>
        <authorList>
            <person name="Eisen J.A."/>
            <person name="Coyne R.S."/>
            <person name="Wu M."/>
            <person name="Wu D."/>
            <person name="Thiagarajan M."/>
            <person name="Wortman J.R."/>
            <person name="Badger J.H."/>
            <person name="Ren Q."/>
            <person name="Amedeo P."/>
            <person name="Jones K.M."/>
            <person name="Tallon L.J."/>
            <person name="Delcher A.L."/>
            <person name="Salzberg S.L."/>
            <person name="Silva J.C."/>
            <person name="Haas B.J."/>
            <person name="Majoros W.H."/>
            <person name="Farzad M."/>
            <person name="Carlton J.M."/>
            <person name="Smith R.K. Jr."/>
            <person name="Garg J."/>
            <person name="Pearlman R.E."/>
            <person name="Karrer K.M."/>
            <person name="Sun L."/>
            <person name="Manning G."/>
            <person name="Elde N.C."/>
            <person name="Turkewitz A.P."/>
            <person name="Asai D.J."/>
            <person name="Wilkes D.E."/>
            <person name="Wang Y."/>
            <person name="Cai H."/>
            <person name="Collins K."/>
            <person name="Stewart B.A."/>
            <person name="Lee S.R."/>
            <person name="Wilamowska K."/>
            <person name="Weinberg Z."/>
            <person name="Ruzzo W.L."/>
            <person name="Wloga D."/>
            <person name="Gaertig J."/>
            <person name="Frankel J."/>
            <person name="Tsao C.-C."/>
            <person name="Gorovsky M.A."/>
            <person name="Keeling P.J."/>
            <person name="Waller R.F."/>
            <person name="Patron N.J."/>
            <person name="Cherry J.M."/>
            <person name="Stover N.A."/>
            <person name="Krieger C.J."/>
            <person name="del Toro C."/>
            <person name="Ryder H.F."/>
            <person name="Williamson S.C."/>
            <person name="Barbeau R.A."/>
            <person name="Hamilton E.P."/>
            <person name="Orias E."/>
        </authorList>
    </citation>
    <scope>NUCLEOTIDE SEQUENCE [LARGE SCALE GENOMIC DNA]</scope>
    <source>
        <strain evidence="4">SB210</strain>
    </source>
</reference>
<dbReference type="Proteomes" id="UP000009168">
    <property type="component" value="Unassembled WGS sequence"/>
</dbReference>
<dbReference type="InParanoid" id="I7M8P8"/>
<accession>I7M8P8</accession>
<dbReference type="EMBL" id="GG662639">
    <property type="protein sequence ID" value="EAR99430.2"/>
    <property type="molecule type" value="Genomic_DNA"/>
</dbReference>
<organism evidence="3 4">
    <name type="scientific">Tetrahymena thermophila (strain SB210)</name>
    <dbReference type="NCBI Taxonomy" id="312017"/>
    <lineage>
        <taxon>Eukaryota</taxon>
        <taxon>Sar</taxon>
        <taxon>Alveolata</taxon>
        <taxon>Ciliophora</taxon>
        <taxon>Intramacronucleata</taxon>
        <taxon>Oligohymenophorea</taxon>
        <taxon>Hymenostomatida</taxon>
        <taxon>Tetrahymenina</taxon>
        <taxon>Tetrahymenidae</taxon>
        <taxon>Tetrahymena</taxon>
    </lineage>
</organism>
<evidence type="ECO:0000256" key="1">
    <source>
        <dbReference type="SAM" id="Coils"/>
    </source>
</evidence>
<name>I7M8P8_TETTS</name>
<keyword evidence="4" id="KW-1185">Reference proteome</keyword>
<dbReference type="STRING" id="312017.I7M8P8"/>
<sequence>MVDSELFNMAKQKINNDLKILIGKCHVKTEKSQRNLLNKWFQDSVKNYFLEQYAAPLLINQLKFSSIQEVKRFIHDHVNGKETKFMTLIGTYFQYLEKYNQVPIFKKRMQELIVSSLEYENASQLTHNYTQQKLIRKQFVGLIIYYYVDQRQQNIIQTSFYEIWNLAFPEDQIKKKKLTKFDVARKVKHEQKKHDLNTQLFQNVQTEQDDAIKFKLIYSEENSETKAFINKNQIPHYSNQQQSQQINGNFTSNQFSHLQQHQYYNYDHPFIHTQKVEEFNYFLPSNYSNQTQTQIPLHINLINNRNLKQEATELENESTCMSGNNNQKQYQQDFVKQEFKNAVKQDENEYNIQIKQDQQSLDQQIPQKQLNFNYNQNIKLEIDNDNKLFNQMRQDNQFQHSLQQKQDQNSLNFHPNQIQNSQQSKIKIEFDPTQELQNQVQPLQNISSSIKTEKLEQIKGLESQNISEQLQYLTNHEQKTQNNQIIQKQEAKKEDLTIGQNAFQNLRNQIFLDQFSQKQEFQLQQSLDFLQKDEKNLYNVQLKIKQEQNEFQEFNQDLLQQQKLLKKENEFSQIQQNLLKQQTQIKQENIQNKIGSNNDYGFDIQQSEIKQNDQPQIKNQQINKNGKEVNIQQNMVKLEYDIQINNTNQIKIQSNHQNYLPEYQQIQQKLNQNQIQIKQEFSNFLNNNSDLFVKDENNPLKLTSNQLQIKREERQLSGQPQQQLQLNNLKLEQEYHVKNEYNIQVKASQQMQMTFQRNQNAIKSEEQDLNQSKELFDSKFKIIPINKEQRPQALQKIPELFTQLSSMPIKKKRTVTCQRRKKKQIQKQKQSNQINKSQQKEDIVSNKGEDQIKNSQKQTITQQKMNISIQKNQSYLLNSNQMLLNENNQLIQIQYENKQQQFYPQQQNHQQQTNYQSTVINQELINPSTYPQYGMIQFNEQVYKNQNLQNINTHHYESLNHLKGVQGSNNYYASQNTNHDPSYLGYKQYQNIQQEDKLKCNQQQQYHKQQQYIPQKPIILQQQNLKTQQN</sequence>
<evidence type="ECO:0000256" key="2">
    <source>
        <dbReference type="SAM" id="MobiDB-lite"/>
    </source>
</evidence>
<feature type="compositionally biased region" description="Basic residues" evidence="2">
    <location>
        <begin position="813"/>
        <end position="826"/>
    </location>
</feature>
<gene>
    <name evidence="3" type="ORF">TTHERM_00134950</name>
</gene>
<dbReference type="RefSeq" id="XP_001019675.2">
    <property type="nucleotide sequence ID" value="XM_001019675.2"/>
</dbReference>
<dbReference type="KEGG" id="tet:TTHERM_00134950"/>
<proteinExistence type="predicted"/>
<dbReference type="AlphaFoldDB" id="I7M8P8"/>
<protein>
    <submittedName>
        <fullName evidence="3">Uncharacterized protein</fullName>
    </submittedName>
</protein>
<dbReference type="GeneID" id="7822973"/>
<feature type="compositionally biased region" description="Low complexity" evidence="2">
    <location>
        <begin position="827"/>
        <end position="837"/>
    </location>
</feature>
<evidence type="ECO:0000313" key="4">
    <source>
        <dbReference type="Proteomes" id="UP000009168"/>
    </source>
</evidence>